<comment type="subcellular location">
    <subcellularLocation>
        <location evidence="1">Membrane</location>
        <topology evidence="1">Multi-pass membrane protein</topology>
    </subcellularLocation>
</comment>
<evidence type="ECO:0000256" key="3">
    <source>
        <dbReference type="ARBA" id="ARBA00022989"/>
    </source>
</evidence>
<feature type="transmembrane region" description="Helical" evidence="6">
    <location>
        <begin position="125"/>
        <end position="149"/>
    </location>
</feature>
<evidence type="ECO:0000313" key="9">
    <source>
        <dbReference type="Proteomes" id="UP001430953"/>
    </source>
</evidence>
<dbReference type="PANTHER" id="PTHR22776">
    <property type="entry name" value="MARVEL-CONTAINING POTENTIAL LIPID RAFT-ASSOCIATED PROTEIN"/>
    <property type="match status" value="1"/>
</dbReference>
<dbReference type="PROSITE" id="PS51225">
    <property type="entry name" value="MARVEL"/>
    <property type="match status" value="1"/>
</dbReference>
<feature type="transmembrane region" description="Helical" evidence="6">
    <location>
        <begin position="20"/>
        <end position="37"/>
    </location>
</feature>
<dbReference type="Pfam" id="PF01284">
    <property type="entry name" value="MARVEL"/>
    <property type="match status" value="1"/>
</dbReference>
<evidence type="ECO:0000256" key="2">
    <source>
        <dbReference type="ARBA" id="ARBA00022692"/>
    </source>
</evidence>
<keyword evidence="4 5" id="KW-0472">Membrane</keyword>
<dbReference type="InterPro" id="IPR050578">
    <property type="entry name" value="MARVEL-CKLF_proteins"/>
</dbReference>
<dbReference type="InterPro" id="IPR008253">
    <property type="entry name" value="Marvel"/>
</dbReference>
<name>A0AAW2EXQ1_9HYME</name>
<dbReference type="EMBL" id="JADYXP020000016">
    <property type="protein sequence ID" value="KAL0108108.1"/>
    <property type="molecule type" value="Genomic_DNA"/>
</dbReference>
<evidence type="ECO:0000256" key="6">
    <source>
        <dbReference type="SAM" id="Phobius"/>
    </source>
</evidence>
<protein>
    <recommendedName>
        <fullName evidence="7">MARVEL domain-containing protein</fullName>
    </recommendedName>
</protein>
<reference evidence="8 9" key="1">
    <citation type="submission" date="2023-03" db="EMBL/GenBank/DDBJ databases">
        <title>High recombination rates correlate with genetic variation in Cardiocondyla obscurior ants.</title>
        <authorList>
            <person name="Errbii M."/>
        </authorList>
    </citation>
    <scope>NUCLEOTIDE SEQUENCE [LARGE SCALE GENOMIC DNA]</scope>
    <source>
        <strain evidence="8">Alpha-2009</strain>
        <tissue evidence="8">Whole body</tissue>
    </source>
</reference>
<evidence type="ECO:0000313" key="8">
    <source>
        <dbReference type="EMBL" id="KAL0108108.1"/>
    </source>
</evidence>
<keyword evidence="9" id="KW-1185">Reference proteome</keyword>
<evidence type="ECO:0000256" key="5">
    <source>
        <dbReference type="PROSITE-ProRule" id="PRU00581"/>
    </source>
</evidence>
<dbReference type="AlphaFoldDB" id="A0AAW2EXQ1"/>
<feature type="domain" description="MARVEL" evidence="7">
    <location>
        <begin position="10"/>
        <end position="150"/>
    </location>
</feature>
<dbReference type="Proteomes" id="UP001430953">
    <property type="component" value="Unassembled WGS sequence"/>
</dbReference>
<evidence type="ECO:0000256" key="1">
    <source>
        <dbReference type="ARBA" id="ARBA00004141"/>
    </source>
</evidence>
<comment type="caution">
    <text evidence="8">The sequence shown here is derived from an EMBL/GenBank/DDBJ whole genome shotgun (WGS) entry which is preliminary data.</text>
</comment>
<dbReference type="GO" id="GO:0016020">
    <property type="term" value="C:membrane"/>
    <property type="evidence" value="ECO:0007669"/>
    <property type="project" value="UniProtKB-SubCell"/>
</dbReference>
<evidence type="ECO:0000259" key="7">
    <source>
        <dbReference type="PROSITE" id="PS51225"/>
    </source>
</evidence>
<feature type="transmembrane region" description="Helical" evidence="6">
    <location>
        <begin position="86"/>
        <end position="105"/>
    </location>
</feature>
<dbReference type="PANTHER" id="PTHR22776:SF92">
    <property type="entry name" value="LD04844P"/>
    <property type="match status" value="1"/>
</dbReference>
<accession>A0AAW2EXQ1</accession>
<keyword evidence="2 5" id="KW-0812">Transmembrane</keyword>
<gene>
    <name evidence="8" type="ORF">PUN28_015007</name>
</gene>
<sequence length="152" mass="16830">MPNITINTEYIRSWNGIFKMLQLLFGTICVGLIGSEFDNAISYSDFSRCFFLIVTCTFYIGTFILFISYFISPSAASIIPKTIYELIYHAVAAVLLIASTIALMVQIHKKSDVASIIAKTYNTLLASSIFALINTILYILSAIMGFGTYGDD</sequence>
<organism evidence="8 9">
    <name type="scientific">Cardiocondyla obscurior</name>
    <dbReference type="NCBI Taxonomy" id="286306"/>
    <lineage>
        <taxon>Eukaryota</taxon>
        <taxon>Metazoa</taxon>
        <taxon>Ecdysozoa</taxon>
        <taxon>Arthropoda</taxon>
        <taxon>Hexapoda</taxon>
        <taxon>Insecta</taxon>
        <taxon>Pterygota</taxon>
        <taxon>Neoptera</taxon>
        <taxon>Endopterygota</taxon>
        <taxon>Hymenoptera</taxon>
        <taxon>Apocrita</taxon>
        <taxon>Aculeata</taxon>
        <taxon>Formicoidea</taxon>
        <taxon>Formicidae</taxon>
        <taxon>Myrmicinae</taxon>
        <taxon>Cardiocondyla</taxon>
    </lineage>
</organism>
<feature type="transmembrane region" description="Helical" evidence="6">
    <location>
        <begin position="49"/>
        <end position="71"/>
    </location>
</feature>
<evidence type="ECO:0000256" key="4">
    <source>
        <dbReference type="ARBA" id="ARBA00023136"/>
    </source>
</evidence>
<keyword evidence="3 6" id="KW-1133">Transmembrane helix</keyword>
<proteinExistence type="predicted"/>